<dbReference type="InterPro" id="IPR023214">
    <property type="entry name" value="HAD_sf"/>
</dbReference>
<dbReference type="EMBL" id="AGSI01000007">
    <property type="protein sequence ID" value="EIE23797.1"/>
    <property type="molecule type" value="Genomic_DNA"/>
</dbReference>
<dbReference type="InterPro" id="IPR006384">
    <property type="entry name" value="HAD_hydro_PyrdxlP_Pase-like"/>
</dbReference>
<proteinExistence type="predicted"/>
<dbReference type="InterPro" id="IPR036412">
    <property type="entry name" value="HAD-like_sf"/>
</dbReference>
<accession>I0YZH8</accession>
<evidence type="ECO:0000313" key="5">
    <source>
        <dbReference type="EMBL" id="EIE23797.1"/>
    </source>
</evidence>
<dbReference type="NCBIfam" id="TIGR01489">
    <property type="entry name" value="DKMTPPase-SF"/>
    <property type="match status" value="1"/>
</dbReference>
<dbReference type="Gene3D" id="3.40.50.1000">
    <property type="entry name" value="HAD superfamily/HAD-like"/>
    <property type="match status" value="1"/>
</dbReference>
<evidence type="ECO:0000313" key="6">
    <source>
        <dbReference type="Proteomes" id="UP000007264"/>
    </source>
</evidence>
<protein>
    <submittedName>
        <fullName evidence="5">Uncharacterized protein</fullName>
    </submittedName>
</protein>
<dbReference type="eggNOG" id="KOG3120">
    <property type="taxonomic scope" value="Eukaryota"/>
</dbReference>
<keyword evidence="2" id="KW-0479">Metal-binding</keyword>
<dbReference type="Proteomes" id="UP000007264">
    <property type="component" value="Unassembled WGS sequence"/>
</dbReference>
<evidence type="ECO:0000256" key="4">
    <source>
        <dbReference type="ARBA" id="ARBA00022842"/>
    </source>
</evidence>
<organism evidence="5 6">
    <name type="scientific">Coccomyxa subellipsoidea (strain C-169)</name>
    <name type="common">Green microalga</name>
    <dbReference type="NCBI Taxonomy" id="574566"/>
    <lineage>
        <taxon>Eukaryota</taxon>
        <taxon>Viridiplantae</taxon>
        <taxon>Chlorophyta</taxon>
        <taxon>core chlorophytes</taxon>
        <taxon>Trebouxiophyceae</taxon>
        <taxon>Trebouxiophyceae incertae sedis</taxon>
        <taxon>Coccomyxaceae</taxon>
        <taxon>Coccomyxa</taxon>
        <taxon>Coccomyxa subellipsoidea</taxon>
    </lineage>
</organism>
<gene>
    <name evidence="5" type="ORF">COCSUDRAFT_41939</name>
</gene>
<evidence type="ECO:0000256" key="3">
    <source>
        <dbReference type="ARBA" id="ARBA00022801"/>
    </source>
</evidence>
<dbReference type="AlphaFoldDB" id="I0YZH8"/>
<dbReference type="InterPro" id="IPR016965">
    <property type="entry name" value="Pase_PHOSPHO-typ"/>
</dbReference>
<dbReference type="RefSeq" id="XP_005648341.1">
    <property type="nucleotide sequence ID" value="XM_005648284.1"/>
</dbReference>
<dbReference type="STRING" id="574566.I0YZH8"/>
<reference evidence="5 6" key="1">
    <citation type="journal article" date="2012" name="Genome Biol.">
        <title>The genome of the polar eukaryotic microalga coccomyxa subellipsoidea reveals traits of cold adaptation.</title>
        <authorList>
            <person name="Blanc G."/>
            <person name="Agarkova I."/>
            <person name="Grimwood J."/>
            <person name="Kuo A."/>
            <person name="Brueggeman A."/>
            <person name="Dunigan D."/>
            <person name="Gurnon J."/>
            <person name="Ladunga I."/>
            <person name="Lindquist E."/>
            <person name="Lucas S."/>
            <person name="Pangilinan J."/>
            <person name="Proschold T."/>
            <person name="Salamov A."/>
            <person name="Schmutz J."/>
            <person name="Weeks D."/>
            <person name="Yamada T."/>
            <person name="Claverie J.M."/>
            <person name="Grigoriev I."/>
            <person name="Van Etten J."/>
            <person name="Lomsadze A."/>
            <person name="Borodovsky M."/>
        </authorList>
    </citation>
    <scope>NUCLEOTIDE SEQUENCE [LARGE SCALE GENOMIC DNA]</scope>
    <source>
        <strain evidence="5 6">C-169</strain>
    </source>
</reference>
<dbReference type="PANTHER" id="PTHR20889:SF12">
    <property type="entry name" value="LP01149P"/>
    <property type="match status" value="1"/>
</dbReference>
<dbReference type="OrthoDB" id="10267182at2759"/>
<dbReference type="GO" id="GO:0016791">
    <property type="term" value="F:phosphatase activity"/>
    <property type="evidence" value="ECO:0007669"/>
    <property type="project" value="InterPro"/>
</dbReference>
<dbReference type="PANTHER" id="PTHR20889">
    <property type="entry name" value="PHOSPHATASE, ORPHAN 1, 2"/>
    <property type="match status" value="1"/>
</dbReference>
<comment type="cofactor">
    <cofactor evidence="1">
        <name>Mg(2+)</name>
        <dbReference type="ChEBI" id="CHEBI:18420"/>
    </cofactor>
</comment>
<dbReference type="KEGG" id="csl:COCSUDRAFT_41939"/>
<dbReference type="GeneID" id="17041789"/>
<keyword evidence="6" id="KW-1185">Reference proteome</keyword>
<dbReference type="SUPFAM" id="SSF56784">
    <property type="entry name" value="HAD-like"/>
    <property type="match status" value="1"/>
</dbReference>
<dbReference type="NCBIfam" id="TIGR01488">
    <property type="entry name" value="HAD-SF-IB"/>
    <property type="match status" value="1"/>
</dbReference>
<evidence type="ECO:0000256" key="2">
    <source>
        <dbReference type="ARBA" id="ARBA00022723"/>
    </source>
</evidence>
<name>I0YZH8_COCSC</name>
<evidence type="ECO:0000256" key="1">
    <source>
        <dbReference type="ARBA" id="ARBA00001946"/>
    </source>
</evidence>
<sequence>MVVFDFDWSLVEENSDTWVLDQLGATAIFKRLKATGMPWTQLMDISLLAAHEELGKGRQEILEACASVPFAACMQQAVKELAGRGCDLVILSDANSLYIDTILQHHGLQEHFKEVHTNRAYWEGDSLRVLPHHQDPEPHGCPNCPANLCKGKVMERLLLQQNYSRVVYLGDGPGDFCPSTRLGPRDFVLSREFYPTGAPCSLLRLARAESARVTACFHGASRPANDGAAAAALASAAEADGCSHSNSHADLLAGSNAGEEGVCRRKQMQRGVAS</sequence>
<comment type="caution">
    <text evidence="5">The sequence shown here is derived from an EMBL/GenBank/DDBJ whole genome shotgun (WGS) entry which is preliminary data.</text>
</comment>
<keyword evidence="3" id="KW-0378">Hydrolase</keyword>
<dbReference type="GO" id="GO:0046872">
    <property type="term" value="F:metal ion binding"/>
    <property type="evidence" value="ECO:0007669"/>
    <property type="project" value="UniProtKB-KW"/>
</dbReference>
<dbReference type="Pfam" id="PF06888">
    <property type="entry name" value="Put_Phosphatase"/>
    <property type="match status" value="1"/>
</dbReference>
<keyword evidence="4" id="KW-0460">Magnesium</keyword>